<dbReference type="PANTHER" id="PTHR30510:SF2">
    <property type="entry name" value="UPF0229 PROTEIN YEAH"/>
    <property type="match status" value="1"/>
</dbReference>
<gene>
    <name evidence="2" type="primary">yhbH</name>
    <name evidence="2" type="ORF">HXX08_02620</name>
</gene>
<organism evidence="2 3">
    <name type="scientific">Candidatus Chlorohelix allophototropha</name>
    <dbReference type="NCBI Taxonomy" id="3003348"/>
    <lineage>
        <taxon>Bacteria</taxon>
        <taxon>Bacillati</taxon>
        <taxon>Chloroflexota</taxon>
        <taxon>Chloroflexia</taxon>
        <taxon>Candidatus Chloroheliales</taxon>
        <taxon>Candidatus Chloroheliaceae</taxon>
        <taxon>Candidatus Chlorohelix</taxon>
    </lineage>
</organism>
<sequence>MFSITKQDWSLHRKGPIDQTRHKEKIKEAIKKNLSDIVSEENIILSDGKKTIKVPIRSLEEYRFRYDHNQSKGVGQGEGNSKVGDVIGQDQGDGSGKGKEAGDQPGVDYYEAEVSIDELAELIFEDLGLPNLEEKKHQELESESVRFTDVRKVGVLANLDKKRTIMENIKRNAMAGDARFKDVKNDDLRFKTWDREVKLQSNAVVIAMMDVSGSMGDFEKYIARSFYFWMVRFLRTKYNNVNIIFISHHTEAKEVTEEEFFNKGESGGTQVSSAYELALSIIDERFNPQEWNIYPFHFSDGGNLPWDNDRCVDLVLKFIDICNIFGYGEIRESHYSLMSTLMSAYSRVDNKKFVGVTISDKAEVYPALRRFFSENEVTKK</sequence>
<feature type="region of interest" description="Disordered" evidence="1">
    <location>
        <begin position="70"/>
        <end position="105"/>
    </location>
</feature>
<accession>A0A8T7LZ19</accession>
<dbReference type="PANTHER" id="PTHR30510">
    <property type="entry name" value="UPF0229 PROTEIN YEAH"/>
    <property type="match status" value="1"/>
</dbReference>
<dbReference type="InterPro" id="IPR014230">
    <property type="entry name" value="Spore_YhbH"/>
</dbReference>
<dbReference type="NCBIfam" id="TIGR02877">
    <property type="entry name" value="spore_yhbH"/>
    <property type="match status" value="1"/>
</dbReference>
<dbReference type="InterPro" id="IPR036465">
    <property type="entry name" value="vWFA_dom_sf"/>
</dbReference>
<evidence type="ECO:0000256" key="1">
    <source>
        <dbReference type="SAM" id="MobiDB-lite"/>
    </source>
</evidence>
<proteinExistence type="predicted"/>
<protein>
    <submittedName>
        <fullName evidence="2">Sporulation protein YhbH</fullName>
    </submittedName>
</protein>
<comment type="caution">
    <text evidence="2">The sequence shown here is derived from an EMBL/GenBank/DDBJ whole genome shotgun (WGS) entry which is preliminary data.</text>
</comment>
<dbReference type="InterPro" id="IPR006698">
    <property type="entry name" value="UPF0229"/>
</dbReference>
<evidence type="ECO:0000313" key="3">
    <source>
        <dbReference type="Proteomes" id="UP000521676"/>
    </source>
</evidence>
<dbReference type="EMBL" id="JACATZ010000001">
    <property type="protein sequence ID" value="NWJ44749.1"/>
    <property type="molecule type" value="Genomic_DNA"/>
</dbReference>
<dbReference type="Proteomes" id="UP000521676">
    <property type="component" value="Unassembled WGS sequence"/>
</dbReference>
<reference evidence="2 3" key="1">
    <citation type="submission" date="2020-06" db="EMBL/GenBank/DDBJ databases">
        <title>Anoxygenic phototrophic Chloroflexota member uses a Type I reaction center.</title>
        <authorList>
            <person name="Tsuji J.M."/>
            <person name="Shaw N.A."/>
            <person name="Nagashima S."/>
            <person name="Venkiteswaran J."/>
            <person name="Schiff S.L."/>
            <person name="Hanada S."/>
            <person name="Tank M."/>
            <person name="Neufeld J.D."/>
        </authorList>
    </citation>
    <scope>NUCLEOTIDE SEQUENCE [LARGE SCALE GENOMIC DNA]</scope>
    <source>
        <strain evidence="2">L227-S17</strain>
    </source>
</reference>
<name>A0A8T7LZ19_9CHLR</name>
<dbReference type="AlphaFoldDB" id="A0A8T7LZ19"/>
<dbReference type="Pfam" id="PF04285">
    <property type="entry name" value="DUF444"/>
    <property type="match status" value="2"/>
</dbReference>
<dbReference type="SUPFAM" id="SSF53300">
    <property type="entry name" value="vWA-like"/>
    <property type="match status" value="1"/>
</dbReference>
<evidence type="ECO:0000313" key="2">
    <source>
        <dbReference type="EMBL" id="NWJ44749.1"/>
    </source>
</evidence>
<feature type="compositionally biased region" description="Low complexity" evidence="1">
    <location>
        <begin position="83"/>
        <end position="92"/>
    </location>
</feature>